<organism evidence="2 3">
    <name type="scientific">Paenibacillus agricola</name>
    <dbReference type="NCBI Taxonomy" id="2716264"/>
    <lineage>
        <taxon>Bacteria</taxon>
        <taxon>Bacillati</taxon>
        <taxon>Bacillota</taxon>
        <taxon>Bacilli</taxon>
        <taxon>Bacillales</taxon>
        <taxon>Paenibacillaceae</taxon>
        <taxon>Paenibacillus</taxon>
    </lineage>
</organism>
<keyword evidence="3" id="KW-1185">Reference proteome</keyword>
<sequence length="346" mass="40405">MSWKTTLYEYVHYKNQMNLDYTVVPLLPFVTDTQYLQAQIKRLARASQTDQDRQFFPVKHEARLTIVQASEQPRAVTAAVRLRQVAVGMIGLAEHQEERVEWERITLQEQGGRWVITQIQVTGHEGDHPDHIRVDTQLPDKVRISEYGNSGEDDLFVKLPSMPFLNYEVLPYLDRSPRQFKYDRNKSIQYAELWWDKANPAYIEFEVDCTNFVSQCLFAGGAPMHYTGKRDSGWWYRGRHNGQEHWSFSWAVAQSLQAYMMNNHSGWQVEEAETADLLELGDVISYDWKGDGRFRHSAVVTAKDANGMPLVNAHTTNSRHRYWSYRDSYAWTEKTRYSFLHVIDAP</sequence>
<dbReference type="PANTHER" id="PTHR40032">
    <property type="entry name" value="EXPORTED PROTEIN-RELATED"/>
    <property type="match status" value="1"/>
</dbReference>
<evidence type="ECO:0000313" key="3">
    <source>
        <dbReference type="Proteomes" id="UP001165962"/>
    </source>
</evidence>
<gene>
    <name evidence="2" type="ORF">G9U52_20855</name>
</gene>
<dbReference type="RefSeq" id="WP_166152596.1">
    <property type="nucleotide sequence ID" value="NZ_JAAOIW010000008.1"/>
</dbReference>
<reference evidence="2" key="1">
    <citation type="submission" date="2020-03" db="EMBL/GenBank/DDBJ databases">
        <title>Draft sequencing of Paenibacilllus sp. S3N08.</title>
        <authorList>
            <person name="Kim D.-U."/>
        </authorList>
    </citation>
    <scope>NUCLEOTIDE SEQUENCE</scope>
    <source>
        <strain evidence="2">S3N08</strain>
    </source>
</reference>
<accession>A0ABX0JC10</accession>
<proteinExistence type="predicted"/>
<dbReference type="Pfam" id="PF12671">
    <property type="entry name" value="Amidase_6"/>
    <property type="match status" value="1"/>
</dbReference>
<name>A0ABX0JC10_9BACL</name>
<evidence type="ECO:0000259" key="1">
    <source>
        <dbReference type="Pfam" id="PF12671"/>
    </source>
</evidence>
<protein>
    <submittedName>
        <fullName evidence="2">Amidase domain-containing protein</fullName>
    </submittedName>
</protein>
<comment type="caution">
    <text evidence="2">The sequence shown here is derived from an EMBL/GenBank/DDBJ whole genome shotgun (WGS) entry which is preliminary data.</text>
</comment>
<dbReference type="PANTHER" id="PTHR40032:SF1">
    <property type="entry name" value="EXPORTED PROTEIN"/>
    <property type="match status" value="1"/>
</dbReference>
<feature type="domain" description="Putative amidase" evidence="1">
    <location>
        <begin position="181"/>
        <end position="337"/>
    </location>
</feature>
<dbReference type="EMBL" id="JAAOIW010000008">
    <property type="protein sequence ID" value="NHN32293.1"/>
    <property type="molecule type" value="Genomic_DNA"/>
</dbReference>
<evidence type="ECO:0000313" key="2">
    <source>
        <dbReference type="EMBL" id="NHN32293.1"/>
    </source>
</evidence>
<dbReference type="InterPro" id="IPR024301">
    <property type="entry name" value="Amidase_6"/>
</dbReference>
<dbReference type="Proteomes" id="UP001165962">
    <property type="component" value="Unassembled WGS sequence"/>
</dbReference>